<dbReference type="EMBL" id="UXAW01000048">
    <property type="protein sequence ID" value="VDC23733.1"/>
    <property type="molecule type" value="Genomic_DNA"/>
</dbReference>
<keyword evidence="1" id="KW-0732">Signal</keyword>
<name>A0A3P5WJ52_9RHOB</name>
<dbReference type="Pfam" id="PF05257">
    <property type="entry name" value="CHAP"/>
    <property type="match status" value="1"/>
</dbReference>
<dbReference type="InterPro" id="IPR007921">
    <property type="entry name" value="CHAP_dom"/>
</dbReference>
<dbReference type="Proteomes" id="UP000277498">
    <property type="component" value="Unassembled WGS sequence"/>
</dbReference>
<evidence type="ECO:0000313" key="3">
    <source>
        <dbReference type="EMBL" id="VDC23733.1"/>
    </source>
</evidence>
<dbReference type="InterPro" id="IPR038765">
    <property type="entry name" value="Papain-like_cys_pep_sf"/>
</dbReference>
<dbReference type="RefSeq" id="WP_124085565.1">
    <property type="nucleotide sequence ID" value="NZ_UXAW01000048.1"/>
</dbReference>
<dbReference type="Gene3D" id="3.90.1720.10">
    <property type="entry name" value="endopeptidase domain like (from Nostoc punctiforme)"/>
    <property type="match status" value="1"/>
</dbReference>
<sequence length="181" mass="19764">MTFLSASAVLRRLGLLCAALALSACVSQIPVEEPLSYDSLDPARQEMALLEAKTKQSKGQRVWCVPFARTASGVEIKGDAKTWWKSAAGSYARGDEPRVGAVMAFAATRKMSRGHVAVVSEVVSDREIRINHANWVRNKVQMNMTVIDISAKNDWSSVRVERNAGEMGTGSYPVSGFIYPN</sequence>
<gene>
    <name evidence="3" type="ORF">XINFAN_01157</name>
</gene>
<proteinExistence type="predicted"/>
<keyword evidence="4" id="KW-1185">Reference proteome</keyword>
<reference evidence="3 4" key="1">
    <citation type="submission" date="2018-11" db="EMBL/GenBank/DDBJ databases">
        <authorList>
            <person name="Criscuolo A."/>
        </authorList>
    </citation>
    <scope>NUCLEOTIDE SEQUENCE [LARGE SCALE GENOMIC DNA]</scope>
    <source>
        <strain evidence="3">ACIP111625</strain>
    </source>
</reference>
<evidence type="ECO:0000256" key="1">
    <source>
        <dbReference type="SAM" id="SignalP"/>
    </source>
</evidence>
<accession>A0A3P5WJ52</accession>
<protein>
    <submittedName>
        <fullName evidence="3">CHAP domain protein</fullName>
    </submittedName>
</protein>
<dbReference type="AlphaFoldDB" id="A0A3P5WJ52"/>
<organism evidence="3 4">
    <name type="scientific">Pseudogemmobacter humi</name>
    <dbReference type="NCBI Taxonomy" id="2483812"/>
    <lineage>
        <taxon>Bacteria</taxon>
        <taxon>Pseudomonadati</taxon>
        <taxon>Pseudomonadota</taxon>
        <taxon>Alphaproteobacteria</taxon>
        <taxon>Rhodobacterales</taxon>
        <taxon>Paracoccaceae</taxon>
        <taxon>Pseudogemmobacter</taxon>
    </lineage>
</organism>
<dbReference type="OrthoDB" id="7279151at2"/>
<feature type="chain" id="PRO_5017979090" evidence="1">
    <location>
        <begin position="24"/>
        <end position="181"/>
    </location>
</feature>
<evidence type="ECO:0000259" key="2">
    <source>
        <dbReference type="PROSITE" id="PS50911"/>
    </source>
</evidence>
<feature type="domain" description="Peptidase C51" evidence="2">
    <location>
        <begin position="39"/>
        <end position="162"/>
    </location>
</feature>
<dbReference type="PROSITE" id="PS50911">
    <property type="entry name" value="CHAP"/>
    <property type="match status" value="1"/>
</dbReference>
<evidence type="ECO:0000313" key="4">
    <source>
        <dbReference type="Proteomes" id="UP000277498"/>
    </source>
</evidence>
<feature type="signal peptide" evidence="1">
    <location>
        <begin position="1"/>
        <end position="23"/>
    </location>
</feature>
<dbReference type="SUPFAM" id="SSF54001">
    <property type="entry name" value="Cysteine proteinases"/>
    <property type="match status" value="1"/>
</dbReference>